<comment type="caution">
    <text evidence="2">The sequence shown here is derived from an EMBL/GenBank/DDBJ whole genome shotgun (WGS) entry which is preliminary data.</text>
</comment>
<dbReference type="Pfam" id="PF12697">
    <property type="entry name" value="Abhydrolase_6"/>
    <property type="match status" value="1"/>
</dbReference>
<name>A0A542EHE5_9MICO</name>
<evidence type="ECO:0000313" key="2">
    <source>
        <dbReference type="EMBL" id="TQJ14760.1"/>
    </source>
</evidence>
<dbReference type="Proteomes" id="UP000320806">
    <property type="component" value="Unassembled WGS sequence"/>
</dbReference>
<dbReference type="PANTHER" id="PTHR43798:SF5">
    <property type="entry name" value="MONOACYLGLYCEROL LIPASE ABHD6"/>
    <property type="match status" value="1"/>
</dbReference>
<dbReference type="InterPro" id="IPR000073">
    <property type="entry name" value="AB_hydrolase_1"/>
</dbReference>
<dbReference type="Gene3D" id="3.40.50.1820">
    <property type="entry name" value="alpha/beta hydrolase"/>
    <property type="match status" value="1"/>
</dbReference>
<gene>
    <name evidence="2" type="ORF">FB459_2264</name>
</gene>
<feature type="domain" description="AB hydrolase-1" evidence="1">
    <location>
        <begin position="66"/>
        <end position="274"/>
    </location>
</feature>
<proteinExistence type="predicted"/>
<sequence length="286" mass="31579">MRPRLHVDGHRTTPDQVAFRDRLRMVPIPLPTRRIRDDGLTRRREPVNGVMTAWVERPGRPHTRPLVLIPGLSMSWHAFRWFLDRHPLDRPILVIDPPGCGRSARLPHRMDADAQAQHVAAWLDHLERGPVDVVGHSLGAITAARLAAQRADLVTSIILVSPSPDDRWPRMRNHVGALVKGVPAEAPRVFAQAAFDYLRSNPRVLAGFNTEAGRPASDVMNDVHTRVLVVRGSADRVSSRRWCDELAAAANGNVVTVPDGAHGLPQQMPGDLVAIVAAFTARRGHP</sequence>
<dbReference type="AlphaFoldDB" id="A0A542EHE5"/>
<dbReference type="GO" id="GO:0046464">
    <property type="term" value="P:acylglycerol catabolic process"/>
    <property type="evidence" value="ECO:0007669"/>
    <property type="project" value="TreeGrafter"/>
</dbReference>
<dbReference type="InterPro" id="IPR050266">
    <property type="entry name" value="AB_hydrolase_sf"/>
</dbReference>
<dbReference type="InterPro" id="IPR029058">
    <property type="entry name" value="AB_hydrolase_fold"/>
</dbReference>
<keyword evidence="3" id="KW-1185">Reference proteome</keyword>
<dbReference type="GO" id="GO:0047372">
    <property type="term" value="F:monoacylglycerol lipase activity"/>
    <property type="evidence" value="ECO:0007669"/>
    <property type="project" value="TreeGrafter"/>
</dbReference>
<dbReference type="GO" id="GO:0016020">
    <property type="term" value="C:membrane"/>
    <property type="evidence" value="ECO:0007669"/>
    <property type="project" value="TreeGrafter"/>
</dbReference>
<dbReference type="SUPFAM" id="SSF53474">
    <property type="entry name" value="alpha/beta-Hydrolases"/>
    <property type="match status" value="1"/>
</dbReference>
<organism evidence="2 3">
    <name type="scientific">Yimella lutea</name>
    <dbReference type="NCBI Taxonomy" id="587872"/>
    <lineage>
        <taxon>Bacteria</taxon>
        <taxon>Bacillati</taxon>
        <taxon>Actinomycetota</taxon>
        <taxon>Actinomycetes</taxon>
        <taxon>Micrococcales</taxon>
        <taxon>Dermacoccaceae</taxon>
        <taxon>Yimella</taxon>
    </lineage>
</organism>
<evidence type="ECO:0000259" key="1">
    <source>
        <dbReference type="Pfam" id="PF12697"/>
    </source>
</evidence>
<evidence type="ECO:0000313" key="3">
    <source>
        <dbReference type="Proteomes" id="UP000320806"/>
    </source>
</evidence>
<dbReference type="EMBL" id="VFMO01000001">
    <property type="protein sequence ID" value="TQJ14760.1"/>
    <property type="molecule type" value="Genomic_DNA"/>
</dbReference>
<accession>A0A542EHE5</accession>
<protein>
    <submittedName>
        <fullName evidence="2">Pimeloyl-ACP methyl ester carboxylesterase</fullName>
    </submittedName>
</protein>
<dbReference type="PANTHER" id="PTHR43798">
    <property type="entry name" value="MONOACYLGLYCEROL LIPASE"/>
    <property type="match status" value="1"/>
</dbReference>
<reference evidence="2 3" key="1">
    <citation type="submission" date="2019-06" db="EMBL/GenBank/DDBJ databases">
        <title>Sequencing the genomes of 1000 actinobacteria strains.</title>
        <authorList>
            <person name="Klenk H.-P."/>
        </authorList>
    </citation>
    <scope>NUCLEOTIDE SEQUENCE [LARGE SCALE GENOMIC DNA]</scope>
    <source>
        <strain evidence="2 3">DSM 19828</strain>
    </source>
</reference>